<keyword evidence="4 7" id="KW-1133">Transmembrane helix</keyword>
<feature type="transmembrane region" description="Helical" evidence="7">
    <location>
        <begin position="80"/>
        <end position="100"/>
    </location>
</feature>
<feature type="transmembrane region" description="Helical" evidence="7">
    <location>
        <begin position="213"/>
        <end position="233"/>
    </location>
</feature>
<keyword evidence="6 7" id="KW-0472">Membrane</keyword>
<sequence length="426" mass="45811">MNLKAFKQAGHWPTLLAAFLYFDVSFMVWVMLGPLSLYITKELGLTVEEKFTIVAIPILCGAFLRMPLGMLADHFGPKRSGILAQLTVILGMAYVFVFGLHSKLELEALGLVLGLAGASFAVALPQASRWYPPHYQGVVMGIAGAGNMGVVLDSMIVPTLAEKFGWQAVFGFLLIPLLVVLLLYGIMVKDAPEKRKPVSWGNYAELLKDADSWWFMFFYSITFGGFVGLGNALPLYFTNWYHVSGVAAGLMVAMVVFAGSMFRPVGGLLADRIGGVRSLQMLFVVVSVCYATIAMMPEGPAPDASQMASAKVAGWSLLAMPSIAWASTAIFFFGTMALGMGNGAVFQLVPLRFRGEIGVMTGLVGAAGGMGGFFLAKTLGVSWGDYHSFGPGFSLFAVLPLLGLFGLLMVKRRWRTTWGAVSGARV</sequence>
<name>A0A2W4QUL5_9GAMM</name>
<evidence type="ECO:0000256" key="4">
    <source>
        <dbReference type="ARBA" id="ARBA00022989"/>
    </source>
</evidence>
<feature type="transmembrane region" description="Helical" evidence="7">
    <location>
        <begin position="357"/>
        <end position="376"/>
    </location>
</feature>
<feature type="transmembrane region" description="Helical" evidence="7">
    <location>
        <begin position="388"/>
        <end position="410"/>
    </location>
</feature>
<feature type="transmembrane region" description="Helical" evidence="7">
    <location>
        <begin position="12"/>
        <end position="39"/>
    </location>
</feature>
<protein>
    <submittedName>
        <fullName evidence="9">MFS transporter</fullName>
    </submittedName>
</protein>
<evidence type="ECO:0000256" key="7">
    <source>
        <dbReference type="SAM" id="Phobius"/>
    </source>
</evidence>
<evidence type="ECO:0000256" key="3">
    <source>
        <dbReference type="ARBA" id="ARBA00022692"/>
    </source>
</evidence>
<evidence type="ECO:0000256" key="5">
    <source>
        <dbReference type="ARBA" id="ARBA00023063"/>
    </source>
</evidence>
<dbReference type="PROSITE" id="PS50850">
    <property type="entry name" value="MFS"/>
    <property type="match status" value="1"/>
</dbReference>
<comment type="caution">
    <text evidence="9">The sequence shown here is derived from an EMBL/GenBank/DDBJ whole genome shotgun (WGS) entry which is preliminary data.</text>
</comment>
<dbReference type="GO" id="GO:0042128">
    <property type="term" value="P:nitrate assimilation"/>
    <property type="evidence" value="ECO:0007669"/>
    <property type="project" value="UniProtKB-KW"/>
</dbReference>
<comment type="similarity">
    <text evidence="2">Belongs to the major facilitator superfamily. Nitrate/nitrite porter (TC 2.A.1.8) family.</text>
</comment>
<comment type="subcellular location">
    <subcellularLocation>
        <location evidence="1">Membrane</location>
        <topology evidence="1">Multi-pass membrane protein</topology>
    </subcellularLocation>
</comment>
<feature type="transmembrane region" description="Helical" evidence="7">
    <location>
        <begin position="164"/>
        <end position="186"/>
    </location>
</feature>
<feature type="transmembrane region" description="Helical" evidence="7">
    <location>
        <begin position="51"/>
        <end position="68"/>
    </location>
</feature>
<dbReference type="Gene3D" id="1.20.1250.20">
    <property type="entry name" value="MFS general substrate transporter like domains"/>
    <property type="match status" value="1"/>
</dbReference>
<reference evidence="9 10" key="1">
    <citation type="journal article" date="2018" name="Aquat. Microb. Ecol.">
        <title>Gammaproteobacterial methanotrophs dominate.</title>
        <authorList>
            <person name="Rissanen A.J."/>
            <person name="Saarenheimo J."/>
            <person name="Tiirola M."/>
            <person name="Peura S."/>
            <person name="Aalto S.L."/>
            <person name="Karvinen A."/>
            <person name="Nykanen H."/>
        </authorList>
    </citation>
    <scope>NUCLEOTIDE SEQUENCE [LARGE SCALE GENOMIC DNA]</scope>
    <source>
        <strain evidence="9">AMbin10</strain>
    </source>
</reference>
<evidence type="ECO:0000259" key="8">
    <source>
        <dbReference type="PROSITE" id="PS50850"/>
    </source>
</evidence>
<accession>A0A2W4QUL5</accession>
<dbReference type="EMBL" id="QJPH01000378">
    <property type="protein sequence ID" value="PZN75721.1"/>
    <property type="molecule type" value="Genomic_DNA"/>
</dbReference>
<dbReference type="InterPro" id="IPR036259">
    <property type="entry name" value="MFS_trans_sf"/>
</dbReference>
<evidence type="ECO:0000313" key="9">
    <source>
        <dbReference type="EMBL" id="PZN75721.1"/>
    </source>
</evidence>
<dbReference type="AlphaFoldDB" id="A0A2W4QUL5"/>
<dbReference type="GO" id="GO:0015112">
    <property type="term" value="F:nitrate transmembrane transporter activity"/>
    <property type="evidence" value="ECO:0007669"/>
    <property type="project" value="InterPro"/>
</dbReference>
<feature type="transmembrane region" description="Helical" evidence="7">
    <location>
        <begin position="279"/>
        <end position="297"/>
    </location>
</feature>
<keyword evidence="3 7" id="KW-0812">Transmembrane</keyword>
<feature type="transmembrane region" description="Helical" evidence="7">
    <location>
        <begin position="239"/>
        <end position="258"/>
    </location>
</feature>
<evidence type="ECO:0000256" key="6">
    <source>
        <dbReference type="ARBA" id="ARBA00023136"/>
    </source>
</evidence>
<dbReference type="GO" id="GO:0016020">
    <property type="term" value="C:membrane"/>
    <property type="evidence" value="ECO:0007669"/>
    <property type="project" value="UniProtKB-SubCell"/>
</dbReference>
<dbReference type="InterPro" id="IPR044772">
    <property type="entry name" value="NO3_transporter"/>
</dbReference>
<dbReference type="InterPro" id="IPR011701">
    <property type="entry name" value="MFS"/>
</dbReference>
<organism evidence="9 10">
    <name type="scientific">Candidatus Methylumidiphilus alinenensis</name>
    <dbReference type="NCBI Taxonomy" id="2202197"/>
    <lineage>
        <taxon>Bacteria</taxon>
        <taxon>Pseudomonadati</taxon>
        <taxon>Pseudomonadota</taxon>
        <taxon>Gammaproteobacteria</taxon>
        <taxon>Methylococcales</taxon>
        <taxon>Candidatus Methylumidiphilus</taxon>
    </lineage>
</organism>
<dbReference type="Pfam" id="PF07690">
    <property type="entry name" value="MFS_1"/>
    <property type="match status" value="1"/>
</dbReference>
<dbReference type="Proteomes" id="UP000249396">
    <property type="component" value="Unassembled WGS sequence"/>
</dbReference>
<keyword evidence="5" id="KW-0534">Nitrate assimilation</keyword>
<dbReference type="InterPro" id="IPR020846">
    <property type="entry name" value="MFS_dom"/>
</dbReference>
<dbReference type="PANTHER" id="PTHR23515">
    <property type="entry name" value="HIGH-AFFINITY NITRATE TRANSPORTER 2.3"/>
    <property type="match status" value="1"/>
</dbReference>
<dbReference type="SUPFAM" id="SSF103473">
    <property type="entry name" value="MFS general substrate transporter"/>
    <property type="match status" value="1"/>
</dbReference>
<feature type="domain" description="Major facilitator superfamily (MFS) profile" evidence="8">
    <location>
        <begin position="13"/>
        <end position="415"/>
    </location>
</feature>
<feature type="transmembrane region" description="Helical" evidence="7">
    <location>
        <begin position="323"/>
        <end position="345"/>
    </location>
</feature>
<gene>
    <name evidence="9" type="ORF">DM484_18050</name>
</gene>
<evidence type="ECO:0000256" key="2">
    <source>
        <dbReference type="ARBA" id="ARBA00008432"/>
    </source>
</evidence>
<evidence type="ECO:0000313" key="10">
    <source>
        <dbReference type="Proteomes" id="UP000249396"/>
    </source>
</evidence>
<evidence type="ECO:0000256" key="1">
    <source>
        <dbReference type="ARBA" id="ARBA00004141"/>
    </source>
</evidence>
<feature type="transmembrane region" description="Helical" evidence="7">
    <location>
        <begin position="106"/>
        <end position="125"/>
    </location>
</feature>
<proteinExistence type="inferred from homology"/>